<gene>
    <name evidence="2" type="ORF">RM698_12835</name>
</gene>
<keyword evidence="3" id="KW-1185">Reference proteome</keyword>
<sequence length="168" mass="16450">MTATTTLTIGGLLAALLVLVANLYPWWTGKRQMKQLSSFGKGFGGAALAASCPGGILGWVHSHTGGIANSVGEKAGSVGTGTSSAAGLSAGRLVGLSATGAVVVAVGVFLLVLSWKGSGAKEKKRIVGGAFVGSVFLLTAGVAGLLGWLPAALNSTGDQIVAAVQGAM</sequence>
<feature type="transmembrane region" description="Helical" evidence="1">
    <location>
        <begin position="39"/>
        <end position="60"/>
    </location>
</feature>
<feature type="transmembrane region" description="Helical" evidence="1">
    <location>
        <begin position="126"/>
        <end position="149"/>
    </location>
</feature>
<comment type="caution">
    <text evidence="2">The sequence shown here is derived from an EMBL/GenBank/DDBJ whole genome shotgun (WGS) entry which is preliminary data.</text>
</comment>
<evidence type="ECO:0000313" key="3">
    <source>
        <dbReference type="Proteomes" id="UP001183610"/>
    </source>
</evidence>
<reference evidence="3" key="1">
    <citation type="submission" date="2023-07" db="EMBL/GenBank/DDBJ databases">
        <title>30 novel species of actinomycetes from the DSMZ collection.</title>
        <authorList>
            <person name="Nouioui I."/>
        </authorList>
    </citation>
    <scope>NUCLEOTIDE SEQUENCE [LARGE SCALE GENOMIC DNA]</scope>
    <source>
        <strain evidence="3">DSM 41979</strain>
    </source>
</reference>
<evidence type="ECO:0008006" key="4">
    <source>
        <dbReference type="Google" id="ProtNLM"/>
    </source>
</evidence>
<feature type="transmembrane region" description="Helical" evidence="1">
    <location>
        <begin position="93"/>
        <end position="114"/>
    </location>
</feature>
<proteinExistence type="predicted"/>
<keyword evidence="1" id="KW-0472">Membrane</keyword>
<evidence type="ECO:0000256" key="1">
    <source>
        <dbReference type="SAM" id="Phobius"/>
    </source>
</evidence>
<dbReference type="Proteomes" id="UP001183610">
    <property type="component" value="Unassembled WGS sequence"/>
</dbReference>
<accession>A0ABU2R3D8</accession>
<dbReference type="EMBL" id="JAVRET010000024">
    <property type="protein sequence ID" value="MDT0409934.1"/>
    <property type="molecule type" value="Genomic_DNA"/>
</dbReference>
<organism evidence="2 3">
    <name type="scientific">Streptomyces evansiae</name>
    <dbReference type="NCBI Taxonomy" id="3075535"/>
    <lineage>
        <taxon>Bacteria</taxon>
        <taxon>Bacillati</taxon>
        <taxon>Actinomycetota</taxon>
        <taxon>Actinomycetes</taxon>
        <taxon>Kitasatosporales</taxon>
        <taxon>Streptomycetaceae</taxon>
        <taxon>Streptomyces</taxon>
    </lineage>
</organism>
<feature type="transmembrane region" description="Helical" evidence="1">
    <location>
        <begin position="6"/>
        <end position="27"/>
    </location>
</feature>
<keyword evidence="1" id="KW-0812">Transmembrane</keyword>
<keyword evidence="1" id="KW-1133">Transmembrane helix</keyword>
<dbReference type="RefSeq" id="WP_010264134.1">
    <property type="nucleotide sequence ID" value="NZ_JAVRET010000024.1"/>
</dbReference>
<protein>
    <recommendedName>
        <fullName evidence="4">Sulphur transport domain-containing protein</fullName>
    </recommendedName>
</protein>
<name>A0ABU2R3D8_9ACTN</name>
<evidence type="ECO:0000313" key="2">
    <source>
        <dbReference type="EMBL" id="MDT0409934.1"/>
    </source>
</evidence>